<comment type="catalytic activity">
    <reaction evidence="8 9">
        <text>hydroxymethylbilane = uroporphyrinogen III + H2O</text>
        <dbReference type="Rhea" id="RHEA:18965"/>
        <dbReference type="ChEBI" id="CHEBI:15377"/>
        <dbReference type="ChEBI" id="CHEBI:57308"/>
        <dbReference type="ChEBI" id="CHEBI:57845"/>
        <dbReference type="EC" id="4.2.1.75"/>
    </reaction>
</comment>
<comment type="function">
    <text evidence="6 9">Catalyzes cyclization of the linear tetrapyrrole, hydroxymethylbilane, to the macrocyclic uroporphyrinogen III.</text>
</comment>
<dbReference type="InterPro" id="IPR003754">
    <property type="entry name" value="4pyrrol_synth_uPrphyn_synth"/>
</dbReference>
<dbReference type="InterPro" id="IPR039793">
    <property type="entry name" value="UROS/Hem4"/>
</dbReference>
<keyword evidence="12" id="KW-1185">Reference proteome</keyword>
<evidence type="ECO:0000256" key="5">
    <source>
        <dbReference type="ARBA" id="ARBA00023244"/>
    </source>
</evidence>
<dbReference type="EC" id="4.2.1.75" evidence="3 9"/>
<comment type="similarity">
    <text evidence="2 9">Belongs to the uroporphyrinogen-III synthase family.</text>
</comment>
<keyword evidence="4 9" id="KW-0456">Lyase</keyword>
<evidence type="ECO:0000256" key="7">
    <source>
        <dbReference type="ARBA" id="ARBA00040167"/>
    </source>
</evidence>
<dbReference type="Pfam" id="PF02602">
    <property type="entry name" value="HEM4"/>
    <property type="match status" value="1"/>
</dbReference>
<dbReference type="EMBL" id="VCBC01000010">
    <property type="protein sequence ID" value="TLU64650.1"/>
    <property type="molecule type" value="Genomic_DNA"/>
</dbReference>
<dbReference type="Gene3D" id="3.40.50.10090">
    <property type="match status" value="2"/>
</dbReference>
<evidence type="ECO:0000256" key="4">
    <source>
        <dbReference type="ARBA" id="ARBA00023239"/>
    </source>
</evidence>
<dbReference type="CDD" id="cd06578">
    <property type="entry name" value="HemD"/>
    <property type="match status" value="1"/>
</dbReference>
<proteinExistence type="inferred from homology"/>
<evidence type="ECO:0000313" key="11">
    <source>
        <dbReference type="EMBL" id="TLU64650.1"/>
    </source>
</evidence>
<evidence type="ECO:0000259" key="10">
    <source>
        <dbReference type="Pfam" id="PF02602"/>
    </source>
</evidence>
<evidence type="ECO:0000256" key="9">
    <source>
        <dbReference type="RuleBase" id="RU366031"/>
    </source>
</evidence>
<dbReference type="PANTHER" id="PTHR38042:SF1">
    <property type="entry name" value="UROPORPHYRINOGEN-III SYNTHASE, CHLOROPLASTIC"/>
    <property type="match status" value="1"/>
</dbReference>
<comment type="pathway">
    <text evidence="1 9">Porphyrin-containing compound metabolism; protoporphyrin-IX biosynthesis; coproporphyrinogen-III from 5-aminolevulinate: step 3/4.</text>
</comment>
<evidence type="ECO:0000256" key="1">
    <source>
        <dbReference type="ARBA" id="ARBA00004772"/>
    </source>
</evidence>
<comment type="caution">
    <text evidence="11">The sequence shown here is derived from an EMBL/GenBank/DDBJ whole genome shotgun (WGS) entry which is preliminary data.</text>
</comment>
<evidence type="ECO:0000256" key="6">
    <source>
        <dbReference type="ARBA" id="ARBA00037589"/>
    </source>
</evidence>
<accession>A0A5R9IGI9</accession>
<dbReference type="InterPro" id="IPR036108">
    <property type="entry name" value="4pyrrol_syn_uPrphyn_synt_sf"/>
</dbReference>
<evidence type="ECO:0000313" key="12">
    <source>
        <dbReference type="Proteomes" id="UP000307790"/>
    </source>
</evidence>
<organism evidence="11 12">
    <name type="scientific">Thalassotalea litorea</name>
    <dbReference type="NCBI Taxonomy" id="2020715"/>
    <lineage>
        <taxon>Bacteria</taxon>
        <taxon>Pseudomonadati</taxon>
        <taxon>Pseudomonadota</taxon>
        <taxon>Gammaproteobacteria</taxon>
        <taxon>Alteromonadales</taxon>
        <taxon>Colwelliaceae</taxon>
        <taxon>Thalassotalea</taxon>
    </lineage>
</organism>
<reference evidence="11 12" key="1">
    <citation type="submission" date="2019-05" db="EMBL/GenBank/DDBJ databases">
        <title>Genome sequences of Thalassotalea litorea 1K03283.</title>
        <authorList>
            <person name="Zhang D."/>
        </authorList>
    </citation>
    <scope>NUCLEOTIDE SEQUENCE [LARGE SCALE GENOMIC DNA]</scope>
    <source>
        <strain evidence="11 12">MCCC 1K03283</strain>
    </source>
</reference>
<evidence type="ECO:0000256" key="2">
    <source>
        <dbReference type="ARBA" id="ARBA00008133"/>
    </source>
</evidence>
<gene>
    <name evidence="11" type="ORF">FE810_11215</name>
</gene>
<evidence type="ECO:0000256" key="3">
    <source>
        <dbReference type="ARBA" id="ARBA00013109"/>
    </source>
</evidence>
<dbReference type="Proteomes" id="UP000307790">
    <property type="component" value="Unassembled WGS sequence"/>
</dbReference>
<dbReference type="GO" id="GO:0006780">
    <property type="term" value="P:uroporphyrinogen III biosynthetic process"/>
    <property type="evidence" value="ECO:0007669"/>
    <property type="project" value="UniProtKB-UniRule"/>
</dbReference>
<keyword evidence="5 9" id="KW-0627">Porphyrin biosynthesis</keyword>
<evidence type="ECO:0000256" key="8">
    <source>
        <dbReference type="ARBA" id="ARBA00048617"/>
    </source>
</evidence>
<dbReference type="GO" id="GO:0006782">
    <property type="term" value="P:protoporphyrinogen IX biosynthetic process"/>
    <property type="evidence" value="ECO:0007669"/>
    <property type="project" value="UniProtKB-UniRule"/>
</dbReference>
<sequence>MSYWKVAQKRFLKSYMAKTELNILLTRPLSKSQSLARELKPLARHIEIQPFFDYQSNSQSLSLAAALAERPQHIIFVSEAAAQFALQQCPIDAWPVQSSYYAVGPATAKALSSLALTPSAIKIHTGQTFDSEGLLALPSLQQVSDQKILIIRGNGGREHLAQTLRQRRANVAYNEVYLRHWPSMDASQLIEKWRKLKINCMVVTSEALLDKAVELLANADRSFIQGIYWVVASERIAEKAKQYKLDRVINASGASNRLIFQAIAAM</sequence>
<name>A0A5R9IGI9_9GAMM</name>
<dbReference type="AlphaFoldDB" id="A0A5R9IGI9"/>
<dbReference type="PANTHER" id="PTHR38042">
    <property type="entry name" value="UROPORPHYRINOGEN-III SYNTHASE, CHLOROPLASTIC"/>
    <property type="match status" value="1"/>
</dbReference>
<dbReference type="OrthoDB" id="9787650at2"/>
<protein>
    <recommendedName>
        <fullName evidence="7 9">Uroporphyrinogen-III synthase</fullName>
        <ecNumber evidence="3 9">4.2.1.75</ecNumber>
    </recommendedName>
</protein>
<dbReference type="GO" id="GO:0004852">
    <property type="term" value="F:uroporphyrinogen-III synthase activity"/>
    <property type="evidence" value="ECO:0007669"/>
    <property type="project" value="UniProtKB-UniRule"/>
</dbReference>
<feature type="domain" description="Tetrapyrrole biosynthesis uroporphyrinogen III synthase" evidence="10">
    <location>
        <begin position="49"/>
        <end position="252"/>
    </location>
</feature>
<dbReference type="SUPFAM" id="SSF69618">
    <property type="entry name" value="HemD-like"/>
    <property type="match status" value="1"/>
</dbReference>
<dbReference type="UniPathway" id="UPA00251">
    <property type="reaction ID" value="UER00320"/>
</dbReference>